<evidence type="ECO:0008006" key="3">
    <source>
        <dbReference type="Google" id="ProtNLM"/>
    </source>
</evidence>
<keyword evidence="2" id="KW-1185">Reference proteome</keyword>
<reference evidence="1 2" key="1">
    <citation type="submission" date="2019-07" db="EMBL/GenBank/DDBJ databases">
        <authorList>
            <person name="Zhao L.H."/>
        </authorList>
    </citation>
    <scope>NUCLEOTIDE SEQUENCE [LARGE SCALE GENOMIC DNA]</scope>
    <source>
        <strain evidence="1 2">Co35</strain>
    </source>
</reference>
<dbReference type="EMBL" id="VLNT01000012">
    <property type="protein sequence ID" value="TSD58677.1"/>
    <property type="molecule type" value="Genomic_DNA"/>
</dbReference>
<evidence type="ECO:0000313" key="2">
    <source>
        <dbReference type="Proteomes" id="UP000316988"/>
    </source>
</evidence>
<organism evidence="1 2">
    <name type="scientific">Aeromicrobium piscarium</name>
    <dbReference type="NCBI Taxonomy" id="2590901"/>
    <lineage>
        <taxon>Bacteria</taxon>
        <taxon>Bacillati</taxon>
        <taxon>Actinomycetota</taxon>
        <taxon>Actinomycetes</taxon>
        <taxon>Propionibacteriales</taxon>
        <taxon>Nocardioidaceae</taxon>
        <taxon>Aeromicrobium</taxon>
    </lineage>
</organism>
<dbReference type="OrthoDB" id="3830732at2"/>
<proteinExistence type="predicted"/>
<gene>
    <name evidence="1" type="ORF">FNM00_13540</name>
</gene>
<dbReference type="AlphaFoldDB" id="A0A554RX57"/>
<dbReference type="Gene3D" id="3.30.70.2330">
    <property type="match status" value="1"/>
</dbReference>
<comment type="caution">
    <text evidence="1">The sequence shown here is derived from an EMBL/GenBank/DDBJ whole genome shotgun (WGS) entry which is preliminary data.</text>
</comment>
<dbReference type="RefSeq" id="WP_143914082.1">
    <property type="nucleotide sequence ID" value="NZ_VLNT01000012.1"/>
</dbReference>
<accession>A0A554RX57</accession>
<evidence type="ECO:0000313" key="1">
    <source>
        <dbReference type="EMBL" id="TSD58677.1"/>
    </source>
</evidence>
<name>A0A554RX57_9ACTN</name>
<dbReference type="Proteomes" id="UP000316988">
    <property type="component" value="Unassembled WGS sequence"/>
</dbReference>
<protein>
    <recommendedName>
        <fullName evidence="3">HIRAN domain-containing protein</fullName>
    </recommendedName>
</protein>
<sequence>MPSAVLAPDSASGQAVDRTRRLLVLWQHPDRTIYPIGQLTFDGELYGFDYSVAATRIDGFRPLPGLPDLLEHRESPRLFSVFEQRVMARTRPDFATYARGMGLEPEDATPWEQITASGGRRAGDTLQLMEIPYVADGRVHAHFLVSGARHVEGSGRSIVLEDRTVTSDEHVYRRVMASLREHERPAVELVAEHHNSKDPHACVVMSEGVVLGWVPRFLARGVRELLQHGPVTARATRVGSVEGLPHTRLVLMLDHPAPYGFSFDPDGEWAAANSRLQ</sequence>